<dbReference type="Proteomes" id="UP000650833">
    <property type="component" value="Unassembled WGS sequence"/>
</dbReference>
<dbReference type="OrthoDB" id="194358at2759"/>
<dbReference type="SUPFAM" id="SSF48403">
    <property type="entry name" value="Ankyrin repeat"/>
    <property type="match status" value="1"/>
</dbReference>
<dbReference type="Pfam" id="PF12796">
    <property type="entry name" value="Ank_2"/>
    <property type="match status" value="1"/>
</dbReference>
<dbReference type="InterPro" id="IPR036770">
    <property type="entry name" value="Ankyrin_rpt-contain_sf"/>
</dbReference>
<reference evidence="4" key="1">
    <citation type="submission" date="2020-12" db="EMBL/GenBank/DDBJ databases">
        <title>Metabolic potential, ecology and presence of endohyphal bacteria is reflected in genomic diversity of Mucoromycotina.</title>
        <authorList>
            <person name="Muszewska A."/>
            <person name="Okrasinska A."/>
            <person name="Steczkiewicz K."/>
            <person name="Drgas O."/>
            <person name="Orlowska M."/>
            <person name="Perlinska-Lenart U."/>
            <person name="Aleksandrzak-Piekarczyk T."/>
            <person name="Szatraj K."/>
            <person name="Zielenkiewicz U."/>
            <person name="Pilsyk S."/>
            <person name="Malc E."/>
            <person name="Mieczkowski P."/>
            <person name="Kruszewska J.S."/>
            <person name="Biernat P."/>
            <person name="Pawlowska J."/>
        </authorList>
    </citation>
    <scope>NUCLEOTIDE SEQUENCE</scope>
    <source>
        <strain evidence="4">CBS 226.32</strain>
    </source>
</reference>
<organism evidence="4 5">
    <name type="scientific">Mucor plumbeus</name>
    <dbReference type="NCBI Taxonomy" id="97098"/>
    <lineage>
        <taxon>Eukaryota</taxon>
        <taxon>Fungi</taxon>
        <taxon>Fungi incertae sedis</taxon>
        <taxon>Mucoromycota</taxon>
        <taxon>Mucoromycotina</taxon>
        <taxon>Mucoromycetes</taxon>
        <taxon>Mucorales</taxon>
        <taxon>Mucorineae</taxon>
        <taxon>Mucoraceae</taxon>
        <taxon>Mucor</taxon>
    </lineage>
</organism>
<dbReference type="SMART" id="SM00248">
    <property type="entry name" value="ANK"/>
    <property type="match status" value="4"/>
</dbReference>
<dbReference type="PROSITE" id="PS50297">
    <property type="entry name" value="ANK_REP_REGION"/>
    <property type="match status" value="1"/>
</dbReference>
<proteinExistence type="predicted"/>
<evidence type="ECO:0000313" key="4">
    <source>
        <dbReference type="EMBL" id="KAG2192397.1"/>
    </source>
</evidence>
<dbReference type="PROSITE" id="PS50088">
    <property type="entry name" value="ANK_REPEAT"/>
    <property type="match status" value="1"/>
</dbReference>
<dbReference type="AlphaFoldDB" id="A0A8H7USE7"/>
<keyword evidence="2 3" id="KW-0040">ANK repeat</keyword>
<comment type="caution">
    <text evidence="4">The sequence shown here is derived from an EMBL/GenBank/DDBJ whole genome shotgun (WGS) entry which is preliminary data.</text>
</comment>
<keyword evidence="5" id="KW-1185">Reference proteome</keyword>
<dbReference type="EMBL" id="JAEPRC010000730">
    <property type="protein sequence ID" value="KAG2192397.1"/>
    <property type="molecule type" value="Genomic_DNA"/>
</dbReference>
<sequence length="499" mass="56213">MMYASQPRPITVFNESCFSDVDLSEDVRKRNNEVIQRPCQQTVTMESEPTMSIWKAAEMGNMAALTYFIHNHLPQQQQHEDTAETSITRLLNSRDPNTECTLVYLIVANNPNPVKPLRLLLEQGADATARNIYNVQAIHALFLRCTEPLEALQLLLDYEADPNARDGDGWTPVHYAARFCKSPGPVLELLFEAGADVNAVDASQKTPLFCLLANGDHSLTLDWLIHTAKANIKIKGDFLDGQTRRTKQGSLILQAAKYGRLSSLRILISSASAMESLETILTKDELVLAIDMVREQLIKVTERDNIEKLGLMIMILENLMQKIYSKKQAEKDTSQLEQGDESDGLKRKPSLLKRIGSLSWRQNSSSGPLIVNEFESQTLATTPPLENLFLKNEEYKPFSCIYLLNLFLAPDITRYLAETSISDDVYSLPVHLQKLICEARMEVLVSKQKNHPTNNNNAVKRLEKVREYIKSVAHNEPAATIATLSELIQDEDEMSIILE</sequence>
<name>A0A8H7USE7_9FUNG</name>
<protein>
    <submittedName>
        <fullName evidence="4">Uncharacterized protein</fullName>
    </submittedName>
</protein>
<dbReference type="PANTHER" id="PTHR24198">
    <property type="entry name" value="ANKYRIN REPEAT AND PROTEIN KINASE DOMAIN-CONTAINING PROTEIN"/>
    <property type="match status" value="1"/>
</dbReference>
<dbReference type="Gene3D" id="1.25.40.20">
    <property type="entry name" value="Ankyrin repeat-containing domain"/>
    <property type="match status" value="1"/>
</dbReference>
<feature type="repeat" description="ANK" evidence="3">
    <location>
        <begin position="168"/>
        <end position="202"/>
    </location>
</feature>
<dbReference type="InterPro" id="IPR002110">
    <property type="entry name" value="Ankyrin_rpt"/>
</dbReference>
<dbReference type="PANTHER" id="PTHR24198:SF165">
    <property type="entry name" value="ANKYRIN REPEAT-CONTAINING PROTEIN-RELATED"/>
    <property type="match status" value="1"/>
</dbReference>
<gene>
    <name evidence="4" type="ORF">INT46_008532</name>
</gene>
<evidence type="ECO:0000256" key="1">
    <source>
        <dbReference type="ARBA" id="ARBA00022737"/>
    </source>
</evidence>
<accession>A0A8H7USE7</accession>
<evidence type="ECO:0000256" key="3">
    <source>
        <dbReference type="PROSITE-ProRule" id="PRU00023"/>
    </source>
</evidence>
<keyword evidence="1" id="KW-0677">Repeat</keyword>
<evidence type="ECO:0000256" key="2">
    <source>
        <dbReference type="ARBA" id="ARBA00023043"/>
    </source>
</evidence>
<evidence type="ECO:0000313" key="5">
    <source>
        <dbReference type="Proteomes" id="UP000650833"/>
    </source>
</evidence>